<organism evidence="3 4">
    <name type="scientific">Rhodoplanes elegans</name>
    <dbReference type="NCBI Taxonomy" id="29408"/>
    <lineage>
        <taxon>Bacteria</taxon>
        <taxon>Pseudomonadati</taxon>
        <taxon>Pseudomonadota</taxon>
        <taxon>Alphaproteobacteria</taxon>
        <taxon>Hyphomicrobiales</taxon>
        <taxon>Nitrobacteraceae</taxon>
        <taxon>Rhodoplanes</taxon>
    </lineage>
</organism>
<name>A0A327K5C4_9BRAD</name>
<comment type="caution">
    <text evidence="3">The sequence shown here is derived from an EMBL/GenBank/DDBJ whole genome shotgun (WGS) entry which is preliminary data.</text>
</comment>
<keyword evidence="4" id="KW-1185">Reference proteome</keyword>
<reference evidence="3 4" key="1">
    <citation type="submission" date="2017-07" db="EMBL/GenBank/DDBJ databases">
        <title>Draft Genome Sequences of Select Purple Nonsulfur Bacteria.</title>
        <authorList>
            <person name="Lasarre B."/>
            <person name="Mckinlay J.B."/>
        </authorList>
    </citation>
    <scope>NUCLEOTIDE SEQUENCE [LARGE SCALE GENOMIC DNA]</scope>
    <source>
        <strain evidence="3 4">DSM 11907</strain>
    </source>
</reference>
<dbReference type="EMBL" id="NPEU01000416">
    <property type="protein sequence ID" value="RAI32572.1"/>
    <property type="molecule type" value="Genomic_DNA"/>
</dbReference>
<protein>
    <submittedName>
        <fullName evidence="3">Uncharacterized protein</fullName>
    </submittedName>
</protein>
<dbReference type="AlphaFoldDB" id="A0A327K5C4"/>
<evidence type="ECO:0000313" key="4">
    <source>
        <dbReference type="Proteomes" id="UP000248863"/>
    </source>
</evidence>
<gene>
    <name evidence="3" type="ORF">CH338_23960</name>
</gene>
<evidence type="ECO:0000313" key="3">
    <source>
        <dbReference type="EMBL" id="RAI32572.1"/>
    </source>
</evidence>
<feature type="region of interest" description="Disordered" evidence="1">
    <location>
        <begin position="75"/>
        <end position="100"/>
    </location>
</feature>
<proteinExistence type="predicted"/>
<feature type="signal peptide" evidence="2">
    <location>
        <begin position="1"/>
        <end position="27"/>
    </location>
</feature>
<keyword evidence="2" id="KW-0732">Signal</keyword>
<evidence type="ECO:0000256" key="1">
    <source>
        <dbReference type="SAM" id="MobiDB-lite"/>
    </source>
</evidence>
<evidence type="ECO:0000256" key="2">
    <source>
        <dbReference type="SAM" id="SignalP"/>
    </source>
</evidence>
<feature type="chain" id="PRO_5016293611" evidence="2">
    <location>
        <begin position="28"/>
        <end position="100"/>
    </location>
</feature>
<sequence>MDMTFRTKTLTLMLALAGTAVAGVATADQLDVRQLIEQRWMAAAPTGETWTCPTVDAATIQAAFEQQTAPDLTVALNDDPRPDSLRGPMASDIPVVAYGQ</sequence>
<accession>A0A327K5C4</accession>
<dbReference type="Proteomes" id="UP000248863">
    <property type="component" value="Unassembled WGS sequence"/>
</dbReference>